<keyword evidence="4" id="KW-0804">Transcription</keyword>
<dbReference type="GO" id="GO:0003700">
    <property type="term" value="F:DNA-binding transcription factor activity"/>
    <property type="evidence" value="ECO:0007669"/>
    <property type="project" value="InterPro"/>
</dbReference>
<dbReference type="GO" id="GO:0005634">
    <property type="term" value="C:nucleus"/>
    <property type="evidence" value="ECO:0007669"/>
    <property type="project" value="UniProtKB-SubCell"/>
</dbReference>
<dbReference type="InterPro" id="IPR001471">
    <property type="entry name" value="AP2/ERF_dom"/>
</dbReference>
<keyword evidence="3" id="KW-0238">DNA-binding</keyword>
<gene>
    <name evidence="8" type="ORF">ZIOFF_065401</name>
</gene>
<dbReference type="Pfam" id="PF00847">
    <property type="entry name" value="AP2"/>
    <property type="match status" value="1"/>
</dbReference>
<dbReference type="EMBL" id="JACMSC010000018">
    <property type="protein sequence ID" value="KAG6476165.1"/>
    <property type="molecule type" value="Genomic_DNA"/>
</dbReference>
<dbReference type="CDD" id="cd00018">
    <property type="entry name" value="AP2"/>
    <property type="match status" value="1"/>
</dbReference>
<dbReference type="PANTHER" id="PTHR31677">
    <property type="entry name" value="AP2 DOMAIN CLASS TRANSCRIPTION FACTOR"/>
    <property type="match status" value="1"/>
</dbReference>
<proteinExistence type="predicted"/>
<dbReference type="PROSITE" id="PS51032">
    <property type="entry name" value="AP2_ERF"/>
    <property type="match status" value="1"/>
</dbReference>
<evidence type="ECO:0000256" key="1">
    <source>
        <dbReference type="ARBA" id="ARBA00004123"/>
    </source>
</evidence>
<dbReference type="PANTHER" id="PTHR31677:SF231">
    <property type="entry name" value="ETHYLENE-RESPONSIVE TRANSCRIPTION FACTOR 4"/>
    <property type="match status" value="1"/>
</dbReference>
<keyword evidence="2" id="KW-0805">Transcription regulation</keyword>
<protein>
    <recommendedName>
        <fullName evidence="7">AP2/ERF domain-containing protein</fullName>
    </recommendedName>
</protein>
<dbReference type="GO" id="GO:0003677">
    <property type="term" value="F:DNA binding"/>
    <property type="evidence" value="ECO:0007669"/>
    <property type="project" value="UniProtKB-KW"/>
</dbReference>
<reference evidence="8 9" key="1">
    <citation type="submission" date="2020-08" db="EMBL/GenBank/DDBJ databases">
        <title>Plant Genome Project.</title>
        <authorList>
            <person name="Zhang R.-G."/>
        </authorList>
    </citation>
    <scope>NUCLEOTIDE SEQUENCE [LARGE SCALE GENOMIC DNA]</scope>
    <source>
        <tissue evidence="8">Rhizome</tissue>
    </source>
</reference>
<organism evidence="8 9">
    <name type="scientific">Zingiber officinale</name>
    <name type="common">Ginger</name>
    <name type="synonym">Amomum zingiber</name>
    <dbReference type="NCBI Taxonomy" id="94328"/>
    <lineage>
        <taxon>Eukaryota</taxon>
        <taxon>Viridiplantae</taxon>
        <taxon>Streptophyta</taxon>
        <taxon>Embryophyta</taxon>
        <taxon>Tracheophyta</taxon>
        <taxon>Spermatophyta</taxon>
        <taxon>Magnoliopsida</taxon>
        <taxon>Liliopsida</taxon>
        <taxon>Zingiberales</taxon>
        <taxon>Zingiberaceae</taxon>
        <taxon>Zingiber</taxon>
    </lineage>
</organism>
<dbReference type="FunFam" id="3.30.730.10:FF:000001">
    <property type="entry name" value="Ethylene-responsive transcription factor 2"/>
    <property type="match status" value="1"/>
</dbReference>
<comment type="caution">
    <text evidence="8">The sequence shown here is derived from an EMBL/GenBank/DDBJ whole genome shotgun (WGS) entry which is preliminary data.</text>
</comment>
<feature type="region of interest" description="Disordered" evidence="6">
    <location>
        <begin position="77"/>
        <end position="113"/>
    </location>
</feature>
<evidence type="ECO:0000256" key="5">
    <source>
        <dbReference type="ARBA" id="ARBA00023242"/>
    </source>
</evidence>
<feature type="domain" description="AP2/ERF" evidence="7">
    <location>
        <begin position="22"/>
        <end position="79"/>
    </location>
</feature>
<sequence length="148" mass="15807">MAPRAAKDSGCGSGGDPEAAARFRGVRMRPWGRYAAEIRDPARRRRVWLGTFDTATEAAHAYDAAALRFRGHKAKTNFPCSGPVPAPDHSSPTSSSAFGYSSPLTPPATGDAAPFDLELAHASSRLPSSLWRLPVDLDLNLPPPPEDL</sequence>
<evidence type="ECO:0000313" key="8">
    <source>
        <dbReference type="EMBL" id="KAG6476165.1"/>
    </source>
</evidence>
<keyword evidence="9" id="KW-1185">Reference proteome</keyword>
<feature type="compositionally biased region" description="Polar residues" evidence="6">
    <location>
        <begin position="90"/>
        <end position="103"/>
    </location>
</feature>
<evidence type="ECO:0000313" key="9">
    <source>
        <dbReference type="Proteomes" id="UP000734854"/>
    </source>
</evidence>
<dbReference type="OrthoDB" id="1931494at2759"/>
<evidence type="ECO:0000256" key="3">
    <source>
        <dbReference type="ARBA" id="ARBA00023125"/>
    </source>
</evidence>
<name>A0A8J5EX36_ZINOF</name>
<dbReference type="AlphaFoldDB" id="A0A8J5EX36"/>
<accession>A0A8J5EX36</accession>
<comment type="subcellular location">
    <subcellularLocation>
        <location evidence="1">Nucleus</location>
    </subcellularLocation>
</comment>
<evidence type="ECO:0000256" key="2">
    <source>
        <dbReference type="ARBA" id="ARBA00023015"/>
    </source>
</evidence>
<keyword evidence="5" id="KW-0539">Nucleus</keyword>
<evidence type="ECO:0000256" key="4">
    <source>
        <dbReference type="ARBA" id="ARBA00023163"/>
    </source>
</evidence>
<evidence type="ECO:0000259" key="7">
    <source>
        <dbReference type="PROSITE" id="PS51032"/>
    </source>
</evidence>
<dbReference type="Proteomes" id="UP000734854">
    <property type="component" value="Unassembled WGS sequence"/>
</dbReference>
<evidence type="ECO:0000256" key="6">
    <source>
        <dbReference type="SAM" id="MobiDB-lite"/>
    </source>
</evidence>
<feature type="region of interest" description="Disordered" evidence="6">
    <location>
        <begin position="1"/>
        <end position="23"/>
    </location>
</feature>
<dbReference type="SMART" id="SM00380">
    <property type="entry name" value="AP2"/>
    <property type="match status" value="1"/>
</dbReference>